<sequence>MSLDNSPFVDRLNTNYVPSDLEVIEIRTLLAEPEIQLARIDAQIEKMEIVLAQLKEQCASLRRPIDAHKVLLSPIRRIPHDVLVEIFLACLPSKHHALIDPTQAPMLLGRICRHWSSVAYSTPMLWRSMHIPPPSYLHTPPNILLRLEKIVEDWLERSGTCALALSIFDSENFSHDLERHPLVSRLLPFSRRLRHLAITGDVALFRPLLCLASQDLPLLKGLRMHNIAYSPNFDDLSQAHTLEEIALNMATLVDPRSLPLPWSQLTGLCLRCVPAWEQHSQTLEGGLDIGGAFDVLRRCPNLVQCELKITKIAPDLILDTSPIDLFHLRTLVLSGSGFVFQKWVSQLVVPNLRSLQVGDVFWDSAARSLPQDSSLSVDIGSGHFSPSSLAEFFQSFPLISHLQLSAAIFSSDEVPHDALLALFTPPHELCPMLTNMAILNILTTPSDLAVLTFVKTRMAMPTPLQQIRVQCARKMELDIMPELEPLISDGLHVDITYPPRGPNFYPGLGIIGEQYTATPEH</sequence>
<accession>A0A8H6Z8W5</accession>
<comment type="caution">
    <text evidence="1">The sequence shown here is derived from an EMBL/GenBank/DDBJ whole genome shotgun (WGS) entry which is preliminary data.</text>
</comment>
<name>A0A8H6Z8W5_9AGAR</name>
<dbReference type="EMBL" id="JACAZH010000002">
    <property type="protein sequence ID" value="KAF7374468.1"/>
    <property type="molecule type" value="Genomic_DNA"/>
</dbReference>
<reference evidence="1" key="1">
    <citation type="submission" date="2020-05" db="EMBL/GenBank/DDBJ databases">
        <title>Mycena genomes resolve the evolution of fungal bioluminescence.</title>
        <authorList>
            <person name="Tsai I.J."/>
        </authorList>
    </citation>
    <scope>NUCLEOTIDE SEQUENCE</scope>
    <source>
        <strain evidence="1">160909Yilan</strain>
    </source>
</reference>
<dbReference type="AlphaFoldDB" id="A0A8H6Z8W5"/>
<evidence type="ECO:0000313" key="2">
    <source>
        <dbReference type="Proteomes" id="UP000623467"/>
    </source>
</evidence>
<gene>
    <name evidence="1" type="ORF">MSAN_00331100</name>
</gene>
<evidence type="ECO:0000313" key="1">
    <source>
        <dbReference type="EMBL" id="KAF7374468.1"/>
    </source>
</evidence>
<protein>
    <recommendedName>
        <fullName evidence="3">F-box domain-containing protein</fullName>
    </recommendedName>
</protein>
<proteinExistence type="predicted"/>
<keyword evidence="2" id="KW-1185">Reference proteome</keyword>
<evidence type="ECO:0008006" key="3">
    <source>
        <dbReference type="Google" id="ProtNLM"/>
    </source>
</evidence>
<organism evidence="1 2">
    <name type="scientific">Mycena sanguinolenta</name>
    <dbReference type="NCBI Taxonomy" id="230812"/>
    <lineage>
        <taxon>Eukaryota</taxon>
        <taxon>Fungi</taxon>
        <taxon>Dikarya</taxon>
        <taxon>Basidiomycota</taxon>
        <taxon>Agaricomycotina</taxon>
        <taxon>Agaricomycetes</taxon>
        <taxon>Agaricomycetidae</taxon>
        <taxon>Agaricales</taxon>
        <taxon>Marasmiineae</taxon>
        <taxon>Mycenaceae</taxon>
        <taxon>Mycena</taxon>
    </lineage>
</organism>
<dbReference type="OrthoDB" id="3248197at2759"/>
<dbReference type="Proteomes" id="UP000623467">
    <property type="component" value="Unassembled WGS sequence"/>
</dbReference>